<keyword evidence="2" id="KW-1185">Reference proteome</keyword>
<evidence type="ECO:0000313" key="2">
    <source>
        <dbReference type="Proteomes" id="UP001055286"/>
    </source>
</evidence>
<reference evidence="1" key="1">
    <citation type="journal article" date="2016" name="Front. Microbiol.">
        <title>Genome Sequence of the Piezophilic, Mesophilic Sulfate-Reducing Bacterium Desulfovibrio indicus J2T.</title>
        <authorList>
            <person name="Cao J."/>
            <person name="Maignien L."/>
            <person name="Shao Z."/>
            <person name="Alain K."/>
            <person name="Jebbar M."/>
        </authorList>
    </citation>
    <scope>NUCLEOTIDE SEQUENCE</scope>
    <source>
        <strain evidence="1">JCM 32048</strain>
    </source>
</reference>
<accession>A0AA37HFM0</accession>
<gene>
    <name evidence="1" type="ORF">MPEAHAMD_5344</name>
</gene>
<sequence>MAPPPAPPAASAATFAFQDFVRALDASLSRDINALAAVERMMAEGRPNGRDTGLGYARDDLRLTVDRLTELRATLAALAPHEAEVHAILARAA</sequence>
<dbReference type="Proteomes" id="UP001055286">
    <property type="component" value="Unassembled WGS sequence"/>
</dbReference>
<name>A0AA37HFM0_9HYPH</name>
<comment type="caution">
    <text evidence="1">The sequence shown here is derived from an EMBL/GenBank/DDBJ whole genome shotgun (WGS) entry which is preliminary data.</text>
</comment>
<proteinExistence type="predicted"/>
<dbReference type="EMBL" id="BPQJ01000035">
    <property type="protein sequence ID" value="GJD65157.1"/>
    <property type="molecule type" value="Genomic_DNA"/>
</dbReference>
<dbReference type="AlphaFoldDB" id="A0AA37HFM0"/>
<reference evidence="1" key="2">
    <citation type="submission" date="2021-08" db="EMBL/GenBank/DDBJ databases">
        <authorList>
            <person name="Tani A."/>
            <person name="Ola A."/>
            <person name="Ogura Y."/>
            <person name="Katsura K."/>
            <person name="Hayashi T."/>
        </authorList>
    </citation>
    <scope>NUCLEOTIDE SEQUENCE</scope>
    <source>
        <strain evidence="1">JCM 32048</strain>
    </source>
</reference>
<dbReference type="RefSeq" id="WP_099899130.1">
    <property type="nucleotide sequence ID" value="NZ_BPQJ01000035.1"/>
</dbReference>
<evidence type="ECO:0000313" key="1">
    <source>
        <dbReference type="EMBL" id="GJD65157.1"/>
    </source>
</evidence>
<protein>
    <submittedName>
        <fullName evidence="1">Uncharacterized protein</fullName>
    </submittedName>
</protein>
<organism evidence="1 2">
    <name type="scientific">Methylobacterium frigidaeris</name>
    <dbReference type="NCBI Taxonomy" id="2038277"/>
    <lineage>
        <taxon>Bacteria</taxon>
        <taxon>Pseudomonadati</taxon>
        <taxon>Pseudomonadota</taxon>
        <taxon>Alphaproteobacteria</taxon>
        <taxon>Hyphomicrobiales</taxon>
        <taxon>Methylobacteriaceae</taxon>
        <taxon>Methylobacterium</taxon>
    </lineage>
</organism>